<dbReference type="InterPro" id="IPR004276">
    <property type="entry name" value="GlycoTrans_28_N"/>
</dbReference>
<gene>
    <name evidence="3" type="primary">tylN</name>
    <name evidence="3" type="ORF">MBUL_00454</name>
</gene>
<dbReference type="Gene3D" id="3.40.50.2000">
    <property type="entry name" value="Glycogen Phosphorylase B"/>
    <property type="match status" value="2"/>
</dbReference>
<dbReference type="InterPro" id="IPR050426">
    <property type="entry name" value="Glycosyltransferase_28"/>
</dbReference>
<dbReference type="PANTHER" id="PTHR48050">
    <property type="entry name" value="STEROL 3-BETA-GLUCOSYLTRANSFERASE"/>
    <property type="match status" value="1"/>
</dbReference>
<sequence length="417" mass="45717">MRIHLVAIGSHGDILPFLAIGAEFLRRGYDVILAAPAPFADHAARIGLPFQSLGDDCDYRRITADPELWHPRRGAAALFGNMAAATEQTYRWIAANARKGHSIVVASTLAFGARVAQEKLRLPVITIHAMPLLMESRYASPILPGVPLPAWTPSRVRHWVGRGADKYVIGPAALPTINAFRQELGLKPVRRLRYWWNSPSRVLLLFPDWFAASQPDWPQQAMHVGFPIADRFGDTDRLAPRLTRFLRGGDAPLVFTYGSAMRQASGFFRTALAICEHLGRRGVLLAPEHGQVPESLPDSVIHVPYAPLSVLLPRSAALIHHGGIGTVAQALAAGTPQMIVPVAFDHFDEAARVKRLGAGTSLSRRRFTPARGARRLRRLLASAEVNRACGDLRMRLDGLDGVSAACDAIEQMAPRRR</sequence>
<dbReference type="InterPro" id="IPR010610">
    <property type="entry name" value="EryCIII-like_C"/>
</dbReference>
<dbReference type="Pfam" id="PF03033">
    <property type="entry name" value="Glyco_transf_28"/>
    <property type="match status" value="1"/>
</dbReference>
<reference evidence="3" key="1">
    <citation type="submission" date="2019-12" db="EMBL/GenBank/DDBJ databases">
        <authorList>
            <person name="Cremers G."/>
        </authorList>
    </citation>
    <scope>NUCLEOTIDE SEQUENCE</scope>
    <source>
        <strain evidence="3">Mbul1</strain>
    </source>
</reference>
<feature type="domain" description="Glycosyltransferase family 28 N-terminal" evidence="1">
    <location>
        <begin position="3"/>
        <end position="132"/>
    </location>
</feature>
<protein>
    <submittedName>
        <fullName evidence="3">O-mycaminosyltylonolide 6-deoxyallosyltransferase</fullName>
        <ecNumber evidence="3">2.4.1.317</ecNumber>
    </submittedName>
</protein>
<dbReference type="GO" id="GO:0005975">
    <property type="term" value="P:carbohydrate metabolic process"/>
    <property type="evidence" value="ECO:0007669"/>
    <property type="project" value="InterPro"/>
</dbReference>
<keyword evidence="3" id="KW-0808">Transferase</keyword>
<dbReference type="EMBL" id="LR743504">
    <property type="protein sequence ID" value="CAA2100006.1"/>
    <property type="molecule type" value="Genomic_DNA"/>
</dbReference>
<organism evidence="3">
    <name type="scientific">Methylobacterium bullatum</name>
    <dbReference type="NCBI Taxonomy" id="570505"/>
    <lineage>
        <taxon>Bacteria</taxon>
        <taxon>Pseudomonadati</taxon>
        <taxon>Pseudomonadota</taxon>
        <taxon>Alphaproteobacteria</taxon>
        <taxon>Hyphomicrobiales</taxon>
        <taxon>Methylobacteriaceae</taxon>
        <taxon>Methylobacterium</taxon>
    </lineage>
</organism>
<dbReference type="Pfam" id="PF06722">
    <property type="entry name" value="EryCIII-like_C"/>
    <property type="match status" value="1"/>
</dbReference>
<dbReference type="InterPro" id="IPR002213">
    <property type="entry name" value="UDP_glucos_trans"/>
</dbReference>
<keyword evidence="3" id="KW-0328">Glycosyltransferase</keyword>
<evidence type="ECO:0000259" key="1">
    <source>
        <dbReference type="Pfam" id="PF03033"/>
    </source>
</evidence>
<evidence type="ECO:0000313" key="3">
    <source>
        <dbReference type="EMBL" id="CAA2100006.1"/>
    </source>
</evidence>
<accession>A0A679IV96</accession>
<dbReference type="EC" id="2.4.1.317" evidence="3"/>
<proteinExistence type="predicted"/>
<dbReference type="GO" id="GO:0016758">
    <property type="term" value="F:hexosyltransferase activity"/>
    <property type="evidence" value="ECO:0007669"/>
    <property type="project" value="InterPro"/>
</dbReference>
<dbReference type="PANTHER" id="PTHR48050:SF13">
    <property type="entry name" value="STEROL 3-BETA-GLUCOSYLTRANSFERASE UGT80A2"/>
    <property type="match status" value="1"/>
</dbReference>
<dbReference type="CDD" id="cd03784">
    <property type="entry name" value="GT1_Gtf-like"/>
    <property type="match status" value="1"/>
</dbReference>
<feature type="domain" description="Erythromycin biosynthesis protein CIII-like C-terminal" evidence="2">
    <location>
        <begin position="289"/>
        <end position="383"/>
    </location>
</feature>
<name>A0A679IV96_9HYPH</name>
<dbReference type="GO" id="GO:0008194">
    <property type="term" value="F:UDP-glycosyltransferase activity"/>
    <property type="evidence" value="ECO:0007669"/>
    <property type="project" value="InterPro"/>
</dbReference>
<evidence type="ECO:0000259" key="2">
    <source>
        <dbReference type="Pfam" id="PF06722"/>
    </source>
</evidence>
<dbReference type="GO" id="GO:0033072">
    <property type="term" value="P:vancomycin biosynthetic process"/>
    <property type="evidence" value="ECO:0007669"/>
    <property type="project" value="UniProtKB-ARBA"/>
</dbReference>
<dbReference type="AlphaFoldDB" id="A0A679IV96"/>
<dbReference type="SUPFAM" id="SSF53756">
    <property type="entry name" value="UDP-Glycosyltransferase/glycogen phosphorylase"/>
    <property type="match status" value="1"/>
</dbReference>